<keyword evidence="6 13" id="KW-1133">Transmembrane helix</keyword>
<evidence type="ECO:0000256" key="11">
    <source>
        <dbReference type="NCBIfam" id="TIGR00560"/>
    </source>
</evidence>
<dbReference type="EMBL" id="SOIJ01000021">
    <property type="protein sequence ID" value="TET94255.1"/>
    <property type="molecule type" value="Genomic_DNA"/>
</dbReference>
<evidence type="ECO:0000256" key="12">
    <source>
        <dbReference type="RuleBase" id="RU003750"/>
    </source>
</evidence>
<dbReference type="Proteomes" id="UP000316925">
    <property type="component" value="Unassembled WGS sequence"/>
</dbReference>
<dbReference type="PANTHER" id="PTHR14269:SF62">
    <property type="entry name" value="CDP-DIACYLGLYCEROL--GLYCEROL-3-PHOSPHATE 3-PHOSPHATIDYLTRANSFERASE 1, CHLOROPLASTIC"/>
    <property type="match status" value="1"/>
</dbReference>
<feature type="transmembrane region" description="Helical" evidence="13">
    <location>
        <begin position="87"/>
        <end position="111"/>
    </location>
</feature>
<dbReference type="InterPro" id="IPR043130">
    <property type="entry name" value="CDP-OH_PTrfase_TM_dom"/>
</dbReference>
<evidence type="ECO:0000256" key="10">
    <source>
        <dbReference type="ARBA" id="ARBA00023264"/>
    </source>
</evidence>
<comment type="subcellular location">
    <subcellularLocation>
        <location evidence="1">Membrane</location>
        <topology evidence="1">Multi-pass membrane protein</topology>
    </subcellularLocation>
</comment>
<dbReference type="NCBIfam" id="TIGR00560">
    <property type="entry name" value="pgsA"/>
    <property type="match status" value="1"/>
</dbReference>
<keyword evidence="8 13" id="KW-0472">Membrane</keyword>
<dbReference type="AlphaFoldDB" id="A0A523YRX7"/>
<sequence length="198" mass="22288">MTPGKQTTGGVEKGELVTLANKITLARVACIPFFVFFLFVGGKKGIVFAFMIFIFATLSDFLDGWLARRKHEVTSSGKIIDPVADKILIYSAFICFIQLHLIPFWMVIIIMGRDFLVTALRIELAAKQVILAAGQLAKLKTFFEDLAVIFVFFVMVTKDFEVRLWKPGMLIFVLMGIATSLAIISGIHYWMENRRLLG</sequence>
<dbReference type="InterPro" id="IPR004570">
    <property type="entry name" value="Phosphatidylglycerol_P_synth"/>
</dbReference>
<keyword evidence="9" id="KW-0594">Phospholipid biosynthesis</keyword>
<keyword evidence="5 13" id="KW-0812">Transmembrane</keyword>
<protein>
    <recommendedName>
        <fullName evidence="11">CDP-diacylglycerol--glycerol-3-phosphate 3-phosphatidyltransferase</fullName>
        <ecNumber evidence="11">2.7.8.5</ecNumber>
    </recommendedName>
</protein>
<name>A0A523YRX7_UNCAE</name>
<evidence type="ECO:0000313" key="15">
    <source>
        <dbReference type="Proteomes" id="UP000316925"/>
    </source>
</evidence>
<dbReference type="GO" id="GO:0008444">
    <property type="term" value="F:CDP-diacylglycerol-glycerol-3-phosphate 3-phosphatidyltransferase activity"/>
    <property type="evidence" value="ECO:0007669"/>
    <property type="project" value="UniProtKB-UniRule"/>
</dbReference>
<dbReference type="GO" id="GO:0046474">
    <property type="term" value="P:glycerophospholipid biosynthetic process"/>
    <property type="evidence" value="ECO:0007669"/>
    <property type="project" value="TreeGrafter"/>
</dbReference>
<evidence type="ECO:0000256" key="3">
    <source>
        <dbReference type="ARBA" id="ARBA00022516"/>
    </source>
</evidence>
<evidence type="ECO:0000256" key="4">
    <source>
        <dbReference type="ARBA" id="ARBA00022679"/>
    </source>
</evidence>
<comment type="similarity">
    <text evidence="2 12">Belongs to the CDP-alcohol phosphatidyltransferase class-I family.</text>
</comment>
<dbReference type="PIRSF" id="PIRSF000847">
    <property type="entry name" value="Phos_ph_gly_syn"/>
    <property type="match status" value="1"/>
</dbReference>
<evidence type="ECO:0000256" key="1">
    <source>
        <dbReference type="ARBA" id="ARBA00004141"/>
    </source>
</evidence>
<dbReference type="Gene3D" id="1.20.120.1760">
    <property type="match status" value="1"/>
</dbReference>
<evidence type="ECO:0000313" key="14">
    <source>
        <dbReference type="EMBL" id="TET94255.1"/>
    </source>
</evidence>
<dbReference type="EC" id="2.7.8.5" evidence="11"/>
<keyword evidence="4 12" id="KW-0808">Transferase</keyword>
<comment type="caution">
    <text evidence="14">The sequence shown here is derived from an EMBL/GenBank/DDBJ whole genome shotgun (WGS) entry which is preliminary data.</text>
</comment>
<dbReference type="InterPro" id="IPR048254">
    <property type="entry name" value="CDP_ALCOHOL_P_TRANSF_CS"/>
</dbReference>
<feature type="transmembrane region" description="Helical" evidence="13">
    <location>
        <begin position="46"/>
        <end position="66"/>
    </location>
</feature>
<evidence type="ECO:0000256" key="8">
    <source>
        <dbReference type="ARBA" id="ARBA00023136"/>
    </source>
</evidence>
<proteinExistence type="inferred from homology"/>
<organism evidence="14 15">
    <name type="scientific">Aerophobetes bacterium</name>
    <dbReference type="NCBI Taxonomy" id="2030807"/>
    <lineage>
        <taxon>Bacteria</taxon>
        <taxon>Candidatus Aerophobota</taxon>
    </lineage>
</organism>
<dbReference type="Pfam" id="PF01066">
    <property type="entry name" value="CDP-OH_P_transf"/>
    <property type="match status" value="1"/>
</dbReference>
<keyword evidence="3" id="KW-0444">Lipid biosynthesis</keyword>
<feature type="transmembrane region" description="Helical" evidence="13">
    <location>
        <begin position="23"/>
        <end position="40"/>
    </location>
</feature>
<evidence type="ECO:0000256" key="6">
    <source>
        <dbReference type="ARBA" id="ARBA00022989"/>
    </source>
</evidence>
<dbReference type="InterPro" id="IPR050324">
    <property type="entry name" value="CDP-alcohol_PTase-I"/>
</dbReference>
<evidence type="ECO:0000256" key="2">
    <source>
        <dbReference type="ARBA" id="ARBA00010441"/>
    </source>
</evidence>
<evidence type="ECO:0000256" key="13">
    <source>
        <dbReference type="SAM" id="Phobius"/>
    </source>
</evidence>
<evidence type="ECO:0000256" key="7">
    <source>
        <dbReference type="ARBA" id="ARBA00023098"/>
    </source>
</evidence>
<feature type="transmembrane region" description="Helical" evidence="13">
    <location>
        <begin position="169"/>
        <end position="191"/>
    </location>
</feature>
<evidence type="ECO:0000256" key="5">
    <source>
        <dbReference type="ARBA" id="ARBA00022692"/>
    </source>
</evidence>
<dbReference type="PROSITE" id="PS00379">
    <property type="entry name" value="CDP_ALCOHOL_P_TRANSF"/>
    <property type="match status" value="1"/>
</dbReference>
<dbReference type="InterPro" id="IPR000462">
    <property type="entry name" value="CDP-OH_P_trans"/>
</dbReference>
<evidence type="ECO:0000256" key="9">
    <source>
        <dbReference type="ARBA" id="ARBA00023209"/>
    </source>
</evidence>
<keyword evidence="10" id="KW-1208">Phospholipid metabolism</keyword>
<reference evidence="14 15" key="1">
    <citation type="submission" date="2019-03" db="EMBL/GenBank/DDBJ databases">
        <title>Metabolic potential of uncultured bacteria and archaea associated with petroleum seepage in deep-sea sediments.</title>
        <authorList>
            <person name="Dong X."/>
            <person name="Hubert C."/>
        </authorList>
    </citation>
    <scope>NUCLEOTIDE SEQUENCE [LARGE SCALE GENOMIC DNA]</scope>
    <source>
        <strain evidence="14">E29_bin28</strain>
    </source>
</reference>
<keyword evidence="7" id="KW-0443">Lipid metabolism</keyword>
<gene>
    <name evidence="14" type="primary">pgsA</name>
    <name evidence="14" type="ORF">E3J33_00395</name>
</gene>
<dbReference type="PANTHER" id="PTHR14269">
    <property type="entry name" value="CDP-DIACYLGLYCEROL--GLYCEROL-3-PHOSPHATE 3-PHOSPHATIDYLTRANSFERASE-RELATED"/>
    <property type="match status" value="1"/>
</dbReference>
<dbReference type="GO" id="GO:0016020">
    <property type="term" value="C:membrane"/>
    <property type="evidence" value="ECO:0007669"/>
    <property type="project" value="UniProtKB-SubCell"/>
</dbReference>
<accession>A0A523YRX7</accession>